<sequence>MTTSARHRAPASGFTLIELMVSITLAMLLLIAAMTFFLTSRQSYASIGDTTQIEDKGQFALDVVVRLIRQSAWENWAPRNGGARVGITGDMNAAPNIFGLDNCAAPTASLQPACEQVGVAGSDMLQVRFVGSGRSDDPTLPDNTMVDCSGMGVGEPAPENVDDGRGVAQFFVATGSNNVPELFCQFRVRDAQGRETDAWRRVSLVKGVESLHFLYGIDGNNDRVPDQFVPATAIGAITEANWKRVVAVKVSMVIRGDNASTDPASDTAFSLFGPSYSNAQDPGSGTYTPTTNLQSQRRQFSASIQLRNAPVCSPMPCP</sequence>
<name>A0ACD3SPU8_9BURK</name>
<accession>A0ACD3SPU8</accession>
<dbReference type="Proteomes" id="UP000004277">
    <property type="component" value="Unassembled WGS sequence"/>
</dbReference>
<dbReference type="EMBL" id="AKCV02000015">
    <property type="protein sequence ID" value="TMS58128.1"/>
    <property type="molecule type" value="Genomic_DNA"/>
</dbReference>
<evidence type="ECO:0000313" key="2">
    <source>
        <dbReference type="Proteomes" id="UP000004277"/>
    </source>
</evidence>
<keyword evidence="2" id="KW-1185">Reference proteome</keyword>
<proteinExistence type="predicted"/>
<comment type="caution">
    <text evidence="1">The sequence shown here is derived from an EMBL/GenBank/DDBJ whole genome shotgun (WGS) entry which is preliminary data.</text>
</comment>
<gene>
    <name evidence="1" type="ORF">MW7_005045</name>
</gene>
<organism evidence="1 2">
    <name type="scientific">Imbroritus primus</name>
    <dbReference type="NCBI Taxonomy" id="3058603"/>
    <lineage>
        <taxon>Bacteria</taxon>
        <taxon>Pseudomonadati</taxon>
        <taxon>Pseudomonadota</taxon>
        <taxon>Betaproteobacteria</taxon>
        <taxon>Burkholderiales</taxon>
        <taxon>Burkholderiaceae</taxon>
        <taxon>Imbroritus</taxon>
    </lineage>
</organism>
<reference evidence="1" key="1">
    <citation type="submission" date="2019-05" db="EMBL/GenBank/DDBJ databases">
        <title>Revised genome assembly of Burkholderiaceae (previously Ralstonia) sp. PBA.</title>
        <authorList>
            <person name="Gan H.M."/>
        </authorList>
    </citation>
    <scope>NUCLEOTIDE SEQUENCE</scope>
    <source>
        <strain evidence="1">PBA</strain>
    </source>
</reference>
<evidence type="ECO:0000313" key="1">
    <source>
        <dbReference type="EMBL" id="TMS58128.1"/>
    </source>
</evidence>
<protein>
    <submittedName>
        <fullName evidence="1">Pilus assembly protein PilW</fullName>
    </submittedName>
</protein>